<protein>
    <submittedName>
        <fullName evidence="2">Uncharacterized protein</fullName>
    </submittedName>
</protein>
<keyword evidence="3" id="KW-1185">Reference proteome</keyword>
<dbReference type="OrthoDB" id="3909054at2759"/>
<evidence type="ECO:0000313" key="3">
    <source>
        <dbReference type="Proteomes" id="UP000800036"/>
    </source>
</evidence>
<evidence type="ECO:0000313" key="2">
    <source>
        <dbReference type="EMBL" id="KAF1977746.1"/>
    </source>
</evidence>
<sequence length="427" mass="46216">MLATASTGASLRCQPCYTLSELTTTELDIEMDKRHSSPTSSPRPRTFRKRSNSFPISEALGCSTPEAELLMLEGRAARVKRRHNRRRDGIETFRPQDHMSYLLQGSVVSETIDGEPSSPPEPRAARHARIPSNTSNATDRSTSTIVASTHPSAEQSWVTPVRATSPLGDYSAHLAKFIQSQLNSIPTYRPGAAISPQSCPDLSFPKSPLQSPVKPASTRRHMAAPGVIEIPGVRPPARSAFSAWSSTDDDTDEEAPASDVSQVSQRADTYTPSVLGYYDQLNNSSFLFTSTPTGEEDPDTAIANSYPNNTEFPGTPNEPTSSAHEEDFPSSLFSRPSLLTSSSAPSFSSLSSGSYFEYKMPAAKAATLKPYSKVVPAISPFEGAALANVHDILVQSQQRVLVDGMSFDLARDFVMPDGGARQVHTPY</sequence>
<evidence type="ECO:0000256" key="1">
    <source>
        <dbReference type="SAM" id="MobiDB-lite"/>
    </source>
</evidence>
<dbReference type="Proteomes" id="UP000800036">
    <property type="component" value="Unassembled WGS sequence"/>
</dbReference>
<dbReference type="EMBL" id="ML976662">
    <property type="protein sequence ID" value="KAF1977746.1"/>
    <property type="molecule type" value="Genomic_DNA"/>
</dbReference>
<feature type="region of interest" description="Disordered" evidence="1">
    <location>
        <begin position="28"/>
        <end position="59"/>
    </location>
</feature>
<name>A0A6A5VS90_9PLEO</name>
<gene>
    <name evidence="2" type="ORF">BU23DRAFT_596099</name>
</gene>
<accession>A0A6A5VS90</accession>
<organism evidence="2 3">
    <name type="scientific">Bimuria novae-zelandiae CBS 107.79</name>
    <dbReference type="NCBI Taxonomy" id="1447943"/>
    <lineage>
        <taxon>Eukaryota</taxon>
        <taxon>Fungi</taxon>
        <taxon>Dikarya</taxon>
        <taxon>Ascomycota</taxon>
        <taxon>Pezizomycotina</taxon>
        <taxon>Dothideomycetes</taxon>
        <taxon>Pleosporomycetidae</taxon>
        <taxon>Pleosporales</taxon>
        <taxon>Massarineae</taxon>
        <taxon>Didymosphaeriaceae</taxon>
        <taxon>Bimuria</taxon>
    </lineage>
</organism>
<feature type="region of interest" description="Disordered" evidence="1">
    <location>
        <begin position="288"/>
        <end position="330"/>
    </location>
</feature>
<feature type="region of interest" description="Disordered" evidence="1">
    <location>
        <begin position="199"/>
        <end position="220"/>
    </location>
</feature>
<feature type="compositionally biased region" description="Polar residues" evidence="1">
    <location>
        <begin position="131"/>
        <end position="151"/>
    </location>
</feature>
<proteinExistence type="predicted"/>
<reference evidence="2" key="1">
    <citation type="journal article" date="2020" name="Stud. Mycol.">
        <title>101 Dothideomycetes genomes: a test case for predicting lifestyles and emergence of pathogens.</title>
        <authorList>
            <person name="Haridas S."/>
            <person name="Albert R."/>
            <person name="Binder M."/>
            <person name="Bloem J."/>
            <person name="Labutti K."/>
            <person name="Salamov A."/>
            <person name="Andreopoulos B."/>
            <person name="Baker S."/>
            <person name="Barry K."/>
            <person name="Bills G."/>
            <person name="Bluhm B."/>
            <person name="Cannon C."/>
            <person name="Castanera R."/>
            <person name="Culley D."/>
            <person name="Daum C."/>
            <person name="Ezra D."/>
            <person name="Gonzalez J."/>
            <person name="Henrissat B."/>
            <person name="Kuo A."/>
            <person name="Liang C."/>
            <person name="Lipzen A."/>
            <person name="Lutzoni F."/>
            <person name="Magnuson J."/>
            <person name="Mondo S."/>
            <person name="Nolan M."/>
            <person name="Ohm R."/>
            <person name="Pangilinan J."/>
            <person name="Park H.-J."/>
            <person name="Ramirez L."/>
            <person name="Alfaro M."/>
            <person name="Sun H."/>
            <person name="Tritt A."/>
            <person name="Yoshinaga Y."/>
            <person name="Zwiers L.-H."/>
            <person name="Turgeon B."/>
            <person name="Goodwin S."/>
            <person name="Spatafora J."/>
            <person name="Crous P."/>
            <person name="Grigoriev I."/>
        </authorList>
    </citation>
    <scope>NUCLEOTIDE SEQUENCE</scope>
    <source>
        <strain evidence="2">CBS 107.79</strain>
    </source>
</reference>
<feature type="region of interest" description="Disordered" evidence="1">
    <location>
        <begin position="238"/>
        <end position="266"/>
    </location>
</feature>
<feature type="compositionally biased region" description="Polar residues" evidence="1">
    <location>
        <begin position="302"/>
        <end position="322"/>
    </location>
</feature>
<dbReference type="AlphaFoldDB" id="A0A6A5VS90"/>
<feature type="compositionally biased region" description="Acidic residues" evidence="1">
    <location>
        <begin position="247"/>
        <end position="256"/>
    </location>
</feature>
<feature type="region of interest" description="Disordered" evidence="1">
    <location>
        <begin position="111"/>
        <end position="151"/>
    </location>
</feature>